<feature type="domain" description="Cyclic nucleotide-binding" evidence="1">
    <location>
        <begin position="5"/>
        <end position="123"/>
    </location>
</feature>
<dbReference type="Proteomes" id="UP000320055">
    <property type="component" value="Unassembled WGS sequence"/>
</dbReference>
<proteinExistence type="predicted"/>
<evidence type="ECO:0000259" key="1">
    <source>
        <dbReference type="PROSITE" id="PS50042"/>
    </source>
</evidence>
<dbReference type="CDD" id="cd00038">
    <property type="entry name" value="CAP_ED"/>
    <property type="match status" value="2"/>
</dbReference>
<dbReference type="PROSITE" id="PS50042">
    <property type="entry name" value="CNMP_BINDING_3"/>
    <property type="match status" value="2"/>
</dbReference>
<protein>
    <submittedName>
        <fullName evidence="2">Cyclic nucleotide-binding protein</fullName>
    </submittedName>
</protein>
<evidence type="ECO:0000313" key="3">
    <source>
        <dbReference type="Proteomes" id="UP000320055"/>
    </source>
</evidence>
<dbReference type="Pfam" id="PF00027">
    <property type="entry name" value="cNMP_binding"/>
    <property type="match status" value="1"/>
</dbReference>
<dbReference type="NCBIfam" id="TIGR03896">
    <property type="entry name" value="cyc_nuc_ocin"/>
    <property type="match status" value="1"/>
</dbReference>
<organism evidence="2 3">
    <name type="scientific">Hyella patelloides LEGE 07179</name>
    <dbReference type="NCBI Taxonomy" id="945734"/>
    <lineage>
        <taxon>Bacteria</taxon>
        <taxon>Bacillati</taxon>
        <taxon>Cyanobacteriota</taxon>
        <taxon>Cyanophyceae</taxon>
        <taxon>Pleurocapsales</taxon>
        <taxon>Hyellaceae</taxon>
        <taxon>Hyella</taxon>
    </lineage>
</organism>
<reference evidence="2 3" key="1">
    <citation type="submission" date="2019-01" db="EMBL/GenBank/DDBJ databases">
        <authorList>
            <person name="Brito A."/>
        </authorList>
    </citation>
    <scope>NUCLEOTIDE SEQUENCE [LARGE SCALE GENOMIC DNA]</scope>
    <source>
        <strain evidence="2">1</strain>
    </source>
</reference>
<dbReference type="EMBL" id="CAACVJ010000266">
    <property type="protein sequence ID" value="VEP15466.1"/>
    <property type="molecule type" value="Genomic_DNA"/>
</dbReference>
<keyword evidence="3" id="KW-1185">Reference proteome</keyword>
<name>A0A563VVM7_9CYAN</name>
<dbReference type="InterPro" id="IPR023892">
    <property type="entry name" value="cNMP-bd"/>
</dbReference>
<dbReference type="SUPFAM" id="SSF51206">
    <property type="entry name" value="cAMP-binding domain-like"/>
    <property type="match status" value="2"/>
</dbReference>
<dbReference type="InterPro" id="IPR014710">
    <property type="entry name" value="RmlC-like_jellyroll"/>
</dbReference>
<dbReference type="Gene3D" id="2.60.120.10">
    <property type="entry name" value="Jelly Rolls"/>
    <property type="match status" value="2"/>
</dbReference>
<dbReference type="GO" id="GO:0005829">
    <property type="term" value="C:cytosol"/>
    <property type="evidence" value="ECO:0007669"/>
    <property type="project" value="TreeGrafter"/>
</dbReference>
<dbReference type="InterPro" id="IPR000595">
    <property type="entry name" value="cNMP-bd_dom"/>
</dbReference>
<dbReference type="PANTHER" id="PTHR24567">
    <property type="entry name" value="CRP FAMILY TRANSCRIPTIONAL REGULATORY PROTEIN"/>
    <property type="match status" value="1"/>
</dbReference>
<evidence type="ECO:0000313" key="2">
    <source>
        <dbReference type="EMBL" id="VEP15466.1"/>
    </source>
</evidence>
<dbReference type="RefSeq" id="WP_144874258.1">
    <property type="nucleotide sequence ID" value="NZ_LR214075.1"/>
</dbReference>
<dbReference type="SMART" id="SM00100">
    <property type="entry name" value="cNMP"/>
    <property type="match status" value="2"/>
</dbReference>
<dbReference type="GO" id="GO:0003700">
    <property type="term" value="F:DNA-binding transcription factor activity"/>
    <property type="evidence" value="ECO:0007669"/>
    <property type="project" value="TreeGrafter"/>
</dbReference>
<dbReference type="PANTHER" id="PTHR24567:SF68">
    <property type="entry name" value="DNA-BINDING TRANSCRIPTIONAL DUAL REGULATOR CRP"/>
    <property type="match status" value="1"/>
</dbReference>
<sequence length="368" mass="41510">MTEVLLKQLNSQDLQWLKLNGERQYINSGESLIQQKETVECLYIILNGEFVGIISRQSEGVLGRAFSALEDDSNLEREIIRLGEGEIIGEMSFLDISPAANTFTAVEDSLVLGISREKLQKKLKQDVGFAARFYRAIAILLSERFEHLVNLYLRNRMGKLKPLQDIPMLFGEFKDSDVDWMLSCGFLQKVPPGQTLAQVGRQAENLYIILRGKMSLIVNEAKQNQISKVFVALELEEDSQAELEREIAQLTCGEIVGETATFDSHLSGVTLRTEEDTIVLTIPKEKLLVKLQQDPAMAARFYRAIAILLSGRLQGLISRLGFGKDSYQFGQTLSSETEYEDEIELSIMDKIFLGGARFDWMLKRLGVI</sequence>
<feature type="domain" description="Cyclic nucleotide-binding" evidence="1">
    <location>
        <begin position="169"/>
        <end position="287"/>
    </location>
</feature>
<dbReference type="InterPro" id="IPR018490">
    <property type="entry name" value="cNMP-bd_dom_sf"/>
</dbReference>
<dbReference type="AlphaFoldDB" id="A0A563VVM7"/>
<accession>A0A563VVM7</accession>
<dbReference type="OrthoDB" id="951557at2"/>
<gene>
    <name evidence="2" type="ORF">H1P_3380005</name>
</gene>
<dbReference type="InterPro" id="IPR050397">
    <property type="entry name" value="Env_Response_Regulators"/>
</dbReference>